<evidence type="ECO:0000313" key="15">
    <source>
        <dbReference type="EMBL" id="KAF2248245.1"/>
    </source>
</evidence>
<dbReference type="InterPro" id="IPR036962">
    <property type="entry name" value="Glyco_hydro_3_N_sf"/>
</dbReference>
<dbReference type="OrthoDB" id="434at2759"/>
<dbReference type="FunFam" id="3.40.50.1700:FF:000003">
    <property type="entry name" value="Probable beta-glucosidase"/>
    <property type="match status" value="1"/>
</dbReference>
<evidence type="ECO:0000256" key="8">
    <source>
        <dbReference type="ARBA" id="ARBA00022801"/>
    </source>
</evidence>
<comment type="subcellular location">
    <subcellularLocation>
        <location evidence="2">Secreted</location>
    </subcellularLocation>
</comment>
<dbReference type="GO" id="GO:0008422">
    <property type="term" value="F:beta-glucosidase activity"/>
    <property type="evidence" value="ECO:0007669"/>
    <property type="project" value="UniProtKB-EC"/>
</dbReference>
<dbReference type="InterPro" id="IPR050288">
    <property type="entry name" value="Cellulose_deg_GH3"/>
</dbReference>
<dbReference type="EC" id="3.2.1.21" evidence="5"/>
<dbReference type="InterPro" id="IPR013783">
    <property type="entry name" value="Ig-like_fold"/>
</dbReference>
<evidence type="ECO:0000256" key="9">
    <source>
        <dbReference type="ARBA" id="ARBA00023001"/>
    </source>
</evidence>
<dbReference type="AlphaFoldDB" id="A0A6A6ICE4"/>
<dbReference type="Pfam" id="PF00933">
    <property type="entry name" value="Glyco_hydro_3"/>
    <property type="match status" value="1"/>
</dbReference>
<dbReference type="GO" id="GO:0030245">
    <property type="term" value="P:cellulose catabolic process"/>
    <property type="evidence" value="ECO:0007669"/>
    <property type="project" value="UniProtKB-KW"/>
</dbReference>
<dbReference type="Gene3D" id="3.20.20.300">
    <property type="entry name" value="Glycoside hydrolase, family 3, N-terminal domain"/>
    <property type="match status" value="1"/>
</dbReference>
<protein>
    <recommendedName>
        <fullName evidence="5">beta-glucosidase</fullName>
        <ecNumber evidence="5">3.2.1.21</ecNumber>
    </recommendedName>
</protein>
<dbReference type="EMBL" id="ML987196">
    <property type="protein sequence ID" value="KAF2248245.1"/>
    <property type="molecule type" value="Genomic_DNA"/>
</dbReference>
<feature type="domain" description="Fibronectin type III-like" evidence="14">
    <location>
        <begin position="657"/>
        <end position="724"/>
    </location>
</feature>
<dbReference type="Pfam" id="PF14310">
    <property type="entry name" value="Fn3-like"/>
    <property type="match status" value="1"/>
</dbReference>
<keyword evidence="7" id="KW-0732">Signal</keyword>
<dbReference type="RefSeq" id="XP_033683249.1">
    <property type="nucleotide sequence ID" value="XM_033833416.1"/>
</dbReference>
<evidence type="ECO:0000259" key="14">
    <source>
        <dbReference type="SMART" id="SM01217"/>
    </source>
</evidence>
<keyword evidence="9" id="KW-0136">Cellulose degradation</keyword>
<organism evidence="15 16">
    <name type="scientific">Trematosphaeria pertusa</name>
    <dbReference type="NCBI Taxonomy" id="390896"/>
    <lineage>
        <taxon>Eukaryota</taxon>
        <taxon>Fungi</taxon>
        <taxon>Dikarya</taxon>
        <taxon>Ascomycota</taxon>
        <taxon>Pezizomycotina</taxon>
        <taxon>Dothideomycetes</taxon>
        <taxon>Pleosporomycetidae</taxon>
        <taxon>Pleosporales</taxon>
        <taxon>Massarineae</taxon>
        <taxon>Trematosphaeriaceae</taxon>
        <taxon>Trematosphaeria</taxon>
    </lineage>
</organism>
<evidence type="ECO:0000256" key="12">
    <source>
        <dbReference type="ARBA" id="ARBA00023295"/>
    </source>
</evidence>
<dbReference type="Gene3D" id="2.60.40.10">
    <property type="entry name" value="Immunoglobulins"/>
    <property type="match status" value="1"/>
</dbReference>
<keyword evidence="8 15" id="KW-0378">Hydrolase</keyword>
<evidence type="ECO:0000313" key="16">
    <source>
        <dbReference type="Proteomes" id="UP000800094"/>
    </source>
</evidence>
<evidence type="ECO:0000256" key="6">
    <source>
        <dbReference type="ARBA" id="ARBA00022525"/>
    </source>
</evidence>
<reference evidence="15" key="1">
    <citation type="journal article" date="2020" name="Stud. Mycol.">
        <title>101 Dothideomycetes genomes: a test case for predicting lifestyles and emergence of pathogens.</title>
        <authorList>
            <person name="Haridas S."/>
            <person name="Albert R."/>
            <person name="Binder M."/>
            <person name="Bloem J."/>
            <person name="Labutti K."/>
            <person name="Salamov A."/>
            <person name="Andreopoulos B."/>
            <person name="Baker S."/>
            <person name="Barry K."/>
            <person name="Bills G."/>
            <person name="Bluhm B."/>
            <person name="Cannon C."/>
            <person name="Castanera R."/>
            <person name="Culley D."/>
            <person name="Daum C."/>
            <person name="Ezra D."/>
            <person name="Gonzalez J."/>
            <person name="Henrissat B."/>
            <person name="Kuo A."/>
            <person name="Liang C."/>
            <person name="Lipzen A."/>
            <person name="Lutzoni F."/>
            <person name="Magnuson J."/>
            <person name="Mondo S."/>
            <person name="Nolan M."/>
            <person name="Ohm R."/>
            <person name="Pangilinan J."/>
            <person name="Park H.-J."/>
            <person name="Ramirez L."/>
            <person name="Alfaro M."/>
            <person name="Sun H."/>
            <person name="Tritt A."/>
            <person name="Yoshinaga Y."/>
            <person name="Zwiers L.-H."/>
            <person name="Turgeon B."/>
            <person name="Goodwin S."/>
            <person name="Spatafora J."/>
            <person name="Crous P."/>
            <person name="Grigoriev I."/>
        </authorList>
    </citation>
    <scope>NUCLEOTIDE SEQUENCE</scope>
    <source>
        <strain evidence="15">CBS 122368</strain>
    </source>
</reference>
<dbReference type="InterPro" id="IPR002772">
    <property type="entry name" value="Glyco_hydro_3_C"/>
</dbReference>
<evidence type="ECO:0000256" key="11">
    <source>
        <dbReference type="ARBA" id="ARBA00023277"/>
    </source>
</evidence>
<dbReference type="FunFam" id="3.20.20.300:FF:000002">
    <property type="entry name" value="Probable beta-glucosidase"/>
    <property type="match status" value="1"/>
</dbReference>
<dbReference type="PRINTS" id="PR00133">
    <property type="entry name" value="GLHYDRLASE3"/>
</dbReference>
<dbReference type="Gene3D" id="3.40.50.1700">
    <property type="entry name" value="Glycoside hydrolase family 3 C-terminal domain"/>
    <property type="match status" value="1"/>
</dbReference>
<comment type="similarity">
    <text evidence="4">Belongs to the glycosyl hydrolase 3 family.</text>
</comment>
<dbReference type="Proteomes" id="UP000800094">
    <property type="component" value="Unassembled WGS sequence"/>
</dbReference>
<evidence type="ECO:0000256" key="10">
    <source>
        <dbReference type="ARBA" id="ARBA00023180"/>
    </source>
</evidence>
<dbReference type="InterPro" id="IPR017853">
    <property type="entry name" value="GH"/>
</dbReference>
<evidence type="ECO:0000256" key="3">
    <source>
        <dbReference type="ARBA" id="ARBA00004987"/>
    </source>
</evidence>
<dbReference type="GeneID" id="54586746"/>
<comment type="pathway">
    <text evidence="3">Glycan metabolism; cellulose degradation.</text>
</comment>
<keyword evidence="13" id="KW-0624">Polysaccharide degradation</keyword>
<dbReference type="GO" id="GO:0005576">
    <property type="term" value="C:extracellular region"/>
    <property type="evidence" value="ECO:0007669"/>
    <property type="project" value="UniProtKB-SubCell"/>
</dbReference>
<dbReference type="SUPFAM" id="SSF52279">
    <property type="entry name" value="Beta-D-glucan exohydrolase, C-terminal domain"/>
    <property type="match status" value="1"/>
</dbReference>
<keyword evidence="12" id="KW-0326">Glycosidase</keyword>
<name>A0A6A6ICE4_9PLEO</name>
<sequence length="735" mass="77795">MRGYIVPVLASVALSRASTLPSDHSSSKRAVISWDDAYSKATTALAKLSIGDKVGIVSGTGWQAGNCVGNTKAVGSIGYPSLCLQDGPLGIRYVMGATAFSAGIHAASTWDVDLIRERGSFLGQEAKQLGIHVQLGPVAGPLGKIPTGGRNWEGFGPDPYLTGIAMQETIEGMQEAGVQACAKHYIGNEQELNRETMGSNVPDRVMHELYLWPFADAVKANVASVMCSYNKINGTYACENGGIINKLLKEELGFRGYMMSDWNAQHTTTGSANAGMDMTMPGSDFNKKNVLWGAALQSAVQSGQVQQSRVDDMVKRVLAAWYLVGQDKGYPTATFNSWKIGSQNVGGNHKTNVRSMARDGIVLLKNTANALPLSKPKSIAVIGSDAIVAPKGANACADRGCNDGTLAMGWGSGTAEFPYLVAPLDAIKTQAQKDGTSVTTSTNDNAQQGASAAQNADYAIVCVNSDSGEGYITVESNAGDRKNLNLWHNGDALVQAVAQVNKKTIVVVHSVGPVIMESWIDNPNVVAVVWAGLPGQESGNGLVDILYGSTSPSGKLPYTIAKTQQDYGTNIASGDDSTWDLFIDYRRFDQQKIEPRFEFGFGLSYTNFTYSDIAITGKPTSGPASGTRGVGGPADLWETVATVTAKITNSGGVAGAEVPQLYVGYPSSAQTPPQQLRGFNKLKLDAGASGTATFPLRRRDLSVWQNGQWVVPSGDFTVSVGASSRDIRLTGKITV</sequence>
<dbReference type="Pfam" id="PF01915">
    <property type="entry name" value="Glyco_hydro_3_C"/>
    <property type="match status" value="1"/>
</dbReference>
<dbReference type="SUPFAM" id="SSF51445">
    <property type="entry name" value="(Trans)glycosidases"/>
    <property type="match status" value="1"/>
</dbReference>
<dbReference type="PANTHER" id="PTHR42715:SF28">
    <property type="entry name" value="BETA-GLUCOSIDASE L-RELATED"/>
    <property type="match status" value="1"/>
</dbReference>
<dbReference type="InterPro" id="IPR001764">
    <property type="entry name" value="Glyco_hydro_3_N"/>
</dbReference>
<keyword evidence="11" id="KW-0119">Carbohydrate metabolism</keyword>
<keyword evidence="10" id="KW-0325">Glycoprotein</keyword>
<keyword evidence="6" id="KW-0964">Secreted</keyword>
<evidence type="ECO:0000256" key="5">
    <source>
        <dbReference type="ARBA" id="ARBA00012744"/>
    </source>
</evidence>
<dbReference type="SMART" id="SM01217">
    <property type="entry name" value="Fn3_like"/>
    <property type="match status" value="1"/>
</dbReference>
<evidence type="ECO:0000256" key="7">
    <source>
        <dbReference type="ARBA" id="ARBA00022729"/>
    </source>
</evidence>
<evidence type="ECO:0000256" key="1">
    <source>
        <dbReference type="ARBA" id="ARBA00000448"/>
    </source>
</evidence>
<accession>A0A6A6ICE4</accession>
<dbReference type="InterPro" id="IPR036881">
    <property type="entry name" value="Glyco_hydro_3_C_sf"/>
</dbReference>
<gene>
    <name evidence="15" type="ORF">BU26DRAFT_565649</name>
</gene>
<keyword evidence="16" id="KW-1185">Reference proteome</keyword>
<dbReference type="InterPro" id="IPR026891">
    <property type="entry name" value="Fn3-like"/>
</dbReference>
<evidence type="ECO:0000256" key="4">
    <source>
        <dbReference type="ARBA" id="ARBA00005336"/>
    </source>
</evidence>
<dbReference type="PANTHER" id="PTHR42715">
    <property type="entry name" value="BETA-GLUCOSIDASE"/>
    <property type="match status" value="1"/>
</dbReference>
<comment type="catalytic activity">
    <reaction evidence="1">
        <text>Hydrolysis of terminal, non-reducing beta-D-glucosyl residues with release of beta-D-glucose.</text>
        <dbReference type="EC" id="3.2.1.21"/>
    </reaction>
</comment>
<evidence type="ECO:0000256" key="2">
    <source>
        <dbReference type="ARBA" id="ARBA00004613"/>
    </source>
</evidence>
<proteinExistence type="inferred from homology"/>
<evidence type="ECO:0000256" key="13">
    <source>
        <dbReference type="ARBA" id="ARBA00023326"/>
    </source>
</evidence>